<evidence type="ECO:0000256" key="5">
    <source>
        <dbReference type="ARBA" id="ARBA00022801"/>
    </source>
</evidence>
<dbReference type="FunFam" id="3.20.20.80:FF:000040">
    <property type="entry name" value="Beta-galactosidase A"/>
    <property type="match status" value="1"/>
</dbReference>
<feature type="domain" description="Beta-galactosidase" evidence="10">
    <location>
        <begin position="398"/>
        <end position="581"/>
    </location>
</feature>
<evidence type="ECO:0000256" key="8">
    <source>
        <dbReference type="RuleBase" id="RU003679"/>
    </source>
</evidence>
<dbReference type="Proteomes" id="UP001174694">
    <property type="component" value="Unassembled WGS sequence"/>
</dbReference>
<feature type="signal peptide" evidence="9">
    <location>
        <begin position="1"/>
        <end position="22"/>
    </location>
</feature>
<dbReference type="InterPro" id="IPR036833">
    <property type="entry name" value="BetaGal_dom3_sf"/>
</dbReference>
<evidence type="ECO:0000259" key="10">
    <source>
        <dbReference type="SMART" id="SM01029"/>
    </source>
</evidence>
<dbReference type="Pfam" id="PF10435">
    <property type="entry name" value="BetaGal_dom2"/>
    <property type="match status" value="1"/>
</dbReference>
<accession>A0AA38RDS7</accession>
<dbReference type="Gene3D" id="3.20.20.80">
    <property type="entry name" value="Glycosidases"/>
    <property type="match status" value="1"/>
</dbReference>
<dbReference type="PRINTS" id="PR00742">
    <property type="entry name" value="GLHYDRLASE35"/>
</dbReference>
<dbReference type="InterPro" id="IPR025300">
    <property type="entry name" value="BetaGal_jelly_roll_dom"/>
</dbReference>
<dbReference type="GO" id="GO:0004565">
    <property type="term" value="F:beta-galactosidase activity"/>
    <property type="evidence" value="ECO:0007669"/>
    <property type="project" value="UniProtKB-EC"/>
</dbReference>
<evidence type="ECO:0000256" key="1">
    <source>
        <dbReference type="ARBA" id="ARBA00001412"/>
    </source>
</evidence>
<dbReference type="Gene3D" id="2.60.120.260">
    <property type="entry name" value="Galactose-binding domain-like"/>
    <property type="match status" value="2"/>
</dbReference>
<dbReference type="AlphaFoldDB" id="A0AA38RDS7"/>
<dbReference type="InterPro" id="IPR001944">
    <property type="entry name" value="Glycoside_Hdrlase_35"/>
</dbReference>
<dbReference type="SMART" id="SM01029">
    <property type="entry name" value="BetaGal_dom2"/>
    <property type="match status" value="1"/>
</dbReference>
<dbReference type="GO" id="GO:0005975">
    <property type="term" value="P:carbohydrate metabolic process"/>
    <property type="evidence" value="ECO:0007669"/>
    <property type="project" value="InterPro"/>
</dbReference>
<reference evidence="11" key="1">
    <citation type="submission" date="2022-07" db="EMBL/GenBank/DDBJ databases">
        <title>Fungi with potential for degradation of polypropylene.</title>
        <authorList>
            <person name="Gostincar C."/>
        </authorList>
    </citation>
    <scope>NUCLEOTIDE SEQUENCE</scope>
    <source>
        <strain evidence="11">EXF-13308</strain>
    </source>
</reference>
<dbReference type="Gene3D" id="2.102.20.10">
    <property type="entry name" value="Beta-galactosidase, domain 2"/>
    <property type="match status" value="1"/>
</dbReference>
<keyword evidence="5 11" id="KW-0378">Hydrolase</keyword>
<dbReference type="InterPro" id="IPR025972">
    <property type="entry name" value="BetaGal_dom3"/>
</dbReference>
<dbReference type="InterPro" id="IPR008979">
    <property type="entry name" value="Galactose-bd-like_sf"/>
</dbReference>
<evidence type="ECO:0000256" key="7">
    <source>
        <dbReference type="ARBA" id="ARBA00023295"/>
    </source>
</evidence>
<evidence type="ECO:0000256" key="9">
    <source>
        <dbReference type="SAM" id="SignalP"/>
    </source>
</evidence>
<gene>
    <name evidence="11" type="ORF">NKR23_g6137</name>
</gene>
<comment type="catalytic activity">
    <reaction evidence="1">
        <text>Hydrolysis of terminal non-reducing beta-D-galactose residues in beta-D-galactosides.</text>
        <dbReference type="EC" id="3.2.1.23"/>
    </reaction>
</comment>
<protein>
    <recommendedName>
        <fullName evidence="3">beta-galactosidase</fullName>
        <ecNumber evidence="3">3.2.1.23</ecNumber>
    </recommendedName>
</protein>
<proteinExistence type="inferred from homology"/>
<dbReference type="SUPFAM" id="SSF51445">
    <property type="entry name" value="(Trans)glycosidases"/>
    <property type="match status" value="1"/>
</dbReference>
<dbReference type="InterPro" id="IPR037110">
    <property type="entry name" value="Betagal_dom2_sf"/>
</dbReference>
<dbReference type="Pfam" id="PF13363">
    <property type="entry name" value="BetaGal_dom3"/>
    <property type="match status" value="1"/>
</dbReference>
<dbReference type="SUPFAM" id="SSF49785">
    <property type="entry name" value="Galactose-binding domain-like"/>
    <property type="match status" value="2"/>
</dbReference>
<evidence type="ECO:0000256" key="6">
    <source>
        <dbReference type="ARBA" id="ARBA00023180"/>
    </source>
</evidence>
<comment type="similarity">
    <text evidence="2 8">Belongs to the glycosyl hydrolase 35 family.</text>
</comment>
<dbReference type="SUPFAM" id="SSF117100">
    <property type="entry name" value="Beta-galactosidase LacA, domain 3"/>
    <property type="match status" value="1"/>
</dbReference>
<organism evidence="11 12">
    <name type="scientific">Pleurostoma richardsiae</name>
    <dbReference type="NCBI Taxonomy" id="41990"/>
    <lineage>
        <taxon>Eukaryota</taxon>
        <taxon>Fungi</taxon>
        <taxon>Dikarya</taxon>
        <taxon>Ascomycota</taxon>
        <taxon>Pezizomycotina</taxon>
        <taxon>Sordariomycetes</taxon>
        <taxon>Sordariomycetidae</taxon>
        <taxon>Calosphaeriales</taxon>
        <taxon>Pleurostomataceae</taxon>
        <taxon>Pleurostoma</taxon>
    </lineage>
</organism>
<dbReference type="FunFam" id="2.102.20.10:FF:000001">
    <property type="entry name" value="Beta-galactosidase A"/>
    <property type="match status" value="1"/>
</dbReference>
<dbReference type="InterPro" id="IPR017853">
    <property type="entry name" value="GH"/>
</dbReference>
<dbReference type="EC" id="3.2.1.23" evidence="3"/>
<keyword evidence="12" id="KW-1185">Reference proteome</keyword>
<evidence type="ECO:0000256" key="2">
    <source>
        <dbReference type="ARBA" id="ARBA00009809"/>
    </source>
</evidence>
<keyword evidence="7" id="KW-0326">Glycosidase</keyword>
<keyword evidence="4 9" id="KW-0732">Signal</keyword>
<dbReference type="PANTHER" id="PTHR23421">
    <property type="entry name" value="BETA-GALACTOSIDASE RELATED"/>
    <property type="match status" value="1"/>
</dbReference>
<sequence>MVVAWQLVTLLWAIQAAGLASAQDQWTIHDDGLTSIVEWDHYSFIVNDQRLFVFSGEFHYWRYPVPELWRDLLEKVKAAGFNAFSIYNHWGYHSPSQDALDFTSGAHNFTSIMTLAKELGMYMIIRPGPYVNAEANAGGFPLWVTTGEYGTLRNDDARYTAAWTPYWSAVSEIIKPHLITNGGNVILFQIENELSGQWENIASRTPNPTIDNYMQLLEDGARASGIDIPLTYNAPNMNGYSWSKDFSNVTGNVDVVGLDSYPSCWSCNLSECTGTNGEYVAYQVAEYYTYFTKQSPTQPNFMPEFQGGSYNPWGGPEGGCPNDIGADFANLFYRNLIYQRVSAISLYMLYGGTNWGWLAAPVVASSYDYSSPVSENRAIGSKYYETKLLTMFTRVARDLAMTDRIGNDTSYTSNTAITTAELRNPETNAAFYVTMHAYSPSSTLEAFSLKVNTSEGVLSIPRYGGSIAINGHQAKIIVTDFKFGSKRLVYSTAEVLTYSVIDGKEILALWVPTGESGEFTVSGVKGATVPPQSAGGSSAVKVFPGASNVTVNFANVQGMTLVDLADGSHVAILDRSTAYLFWAPTLSNDPMAPENNTVLVHGPYLVRSATLNQKTRTLELVGDVDNSTTITVFAPKKACSISWNGKKLQLLSRNGGIVTAKLDNPTEFALPELGPWRYQDSLPEIQANYTASSSTWIVANKTNTTNSVKPDPNNPVLYVDEYGIHVGNHIYRATFPTTDEPPTDVYLNITGGNAFGYSAWLNGQYIGSYLGLSYSGDGATTFSFANATLSDNGDDNVLVVLMDNSGHDLRDAALNPRGITNATLVGPSDRSGGGAGYSFSRWEIAGTAGGEENIDPVRGPLNEGGLYAERVGTHLPGYPDADWPVRSTDTGTLGIAGAGVRVFRTVVPLKVPAGLDVSISFIFGVPSGSAGGNQLRALLFVNGYQYGRFNPYIGNQVDFPVPPGILDYSGDNTIAVTLWGQNAAGAEIDFQWKLDYVHSSGYDMGFDSAYLRPEWTEDRLLYA</sequence>
<dbReference type="InterPro" id="IPR031330">
    <property type="entry name" value="Gly_Hdrlase_35_cat"/>
</dbReference>
<dbReference type="EMBL" id="JANBVO010000017">
    <property type="protein sequence ID" value="KAJ9144173.1"/>
    <property type="molecule type" value="Genomic_DNA"/>
</dbReference>
<feature type="chain" id="PRO_5041403916" description="beta-galactosidase" evidence="9">
    <location>
        <begin position="23"/>
        <end position="1023"/>
    </location>
</feature>
<dbReference type="Gene3D" id="2.60.390.10">
    <property type="entry name" value="Beta-galactosidase, domain 3"/>
    <property type="match status" value="1"/>
</dbReference>
<dbReference type="SUPFAM" id="SSF51011">
    <property type="entry name" value="Glycosyl hydrolase domain"/>
    <property type="match status" value="1"/>
</dbReference>
<evidence type="ECO:0000313" key="11">
    <source>
        <dbReference type="EMBL" id="KAJ9144173.1"/>
    </source>
</evidence>
<name>A0AA38RDS7_9PEZI</name>
<evidence type="ECO:0000313" key="12">
    <source>
        <dbReference type="Proteomes" id="UP001174694"/>
    </source>
</evidence>
<evidence type="ECO:0000256" key="4">
    <source>
        <dbReference type="ARBA" id="ARBA00022729"/>
    </source>
</evidence>
<dbReference type="Pfam" id="PF01301">
    <property type="entry name" value="Glyco_hydro_35"/>
    <property type="match status" value="1"/>
</dbReference>
<dbReference type="Pfam" id="PF13364">
    <property type="entry name" value="BetaGal_ABD2"/>
    <property type="match status" value="2"/>
</dbReference>
<keyword evidence="6" id="KW-0325">Glycoprotein</keyword>
<comment type="caution">
    <text evidence="11">The sequence shown here is derived from an EMBL/GenBank/DDBJ whole genome shotgun (WGS) entry which is preliminary data.</text>
</comment>
<dbReference type="InterPro" id="IPR018954">
    <property type="entry name" value="Betagal_dom2"/>
</dbReference>
<evidence type="ECO:0000256" key="3">
    <source>
        <dbReference type="ARBA" id="ARBA00012756"/>
    </source>
</evidence>